<dbReference type="AlphaFoldDB" id="A0A9P6L4Q5"/>
<evidence type="ECO:0000259" key="1">
    <source>
        <dbReference type="PROSITE" id="PS50097"/>
    </source>
</evidence>
<dbReference type="Gene3D" id="3.30.710.10">
    <property type="entry name" value="Potassium Channel Kv1.1, Chain A"/>
    <property type="match status" value="1"/>
</dbReference>
<comment type="caution">
    <text evidence="2">The sequence shown here is derived from an EMBL/GenBank/DDBJ whole genome shotgun (WGS) entry which is preliminary data.</text>
</comment>
<organism evidence="2 3">
    <name type="scientific">Thelephora terrestris</name>
    <dbReference type="NCBI Taxonomy" id="56493"/>
    <lineage>
        <taxon>Eukaryota</taxon>
        <taxon>Fungi</taxon>
        <taxon>Dikarya</taxon>
        <taxon>Basidiomycota</taxon>
        <taxon>Agaricomycotina</taxon>
        <taxon>Agaricomycetes</taxon>
        <taxon>Thelephorales</taxon>
        <taxon>Thelephoraceae</taxon>
        <taxon>Thelephora</taxon>
    </lineage>
</organism>
<evidence type="ECO:0000313" key="3">
    <source>
        <dbReference type="Proteomes" id="UP000736335"/>
    </source>
</evidence>
<dbReference type="OrthoDB" id="3036049at2759"/>
<dbReference type="InterPro" id="IPR000210">
    <property type="entry name" value="BTB/POZ_dom"/>
</dbReference>
<name>A0A9P6L4Q5_9AGAM</name>
<dbReference type="SMART" id="SM00225">
    <property type="entry name" value="BTB"/>
    <property type="match status" value="1"/>
</dbReference>
<dbReference type="Pfam" id="PF00651">
    <property type="entry name" value="BTB"/>
    <property type="match status" value="1"/>
</dbReference>
<sequence>MPGYIQRRLRSVATELSDQNYEQSLAFCLLWFDIGFTYSQITPDQIVDEILGDSRAVSCGGSGELFHPTAHLVTRLASDAESDSAISQHTVGLQSRIYTKILQDFFDRNMECVIDEPRGAWRDRFIYDTNLIACWANLGSLEESAIHDLILQSLISEPKLYDHQADAIIILFKLAGAALEAYADPSAVDRCFELLKDHYGRDTVKGGLAQVLDLRERGWEGLPPPPIVTTRKIKTTNANQNDPATTPVATPFGLPDKDFEPQIPQPRQLEVAVPEIDATPGSPVTHSPSISIATLSDFTIADTSDDETPVDPTTITLHDKFYLEDGNVEVLCGNILFRVHPSILSFHSPALRQMFIQANLAAAESPNGCPRILSSDTATDFATLLKMIYLPGFPERNKVPDFNTFSSLLRIATKYEMPTVRSQLIEVVRDAYPETFEGVTPTKKLGENVFSGSTPHPNEVLKLFIQQGLTFALPMAYYMAARRGVDSLMDRRIPQSATLSPEVLQTAIKGLMTLREMELNETHRLVFGPKGSRKCSTPSCPLRTPTSSAALEAYQKVFDHIVGSSECGTKVLQVPDFYKGSDGHDSVHIFPNICDNCESGWESGHADLRKRVWGTLPDAFRLKK</sequence>
<protein>
    <recommendedName>
        <fullName evidence="1">BTB domain-containing protein</fullName>
    </recommendedName>
</protein>
<dbReference type="PROSITE" id="PS50097">
    <property type="entry name" value="BTB"/>
    <property type="match status" value="1"/>
</dbReference>
<dbReference type="InterPro" id="IPR011333">
    <property type="entry name" value="SKP1/BTB/POZ_sf"/>
</dbReference>
<dbReference type="SUPFAM" id="SSF54695">
    <property type="entry name" value="POZ domain"/>
    <property type="match status" value="1"/>
</dbReference>
<proteinExistence type="predicted"/>
<dbReference type="Proteomes" id="UP000736335">
    <property type="component" value="Unassembled WGS sequence"/>
</dbReference>
<reference evidence="2" key="1">
    <citation type="journal article" date="2020" name="Nat. Commun.">
        <title>Large-scale genome sequencing of mycorrhizal fungi provides insights into the early evolution of symbiotic traits.</title>
        <authorList>
            <person name="Miyauchi S."/>
            <person name="Kiss E."/>
            <person name="Kuo A."/>
            <person name="Drula E."/>
            <person name="Kohler A."/>
            <person name="Sanchez-Garcia M."/>
            <person name="Morin E."/>
            <person name="Andreopoulos B."/>
            <person name="Barry K.W."/>
            <person name="Bonito G."/>
            <person name="Buee M."/>
            <person name="Carver A."/>
            <person name="Chen C."/>
            <person name="Cichocki N."/>
            <person name="Clum A."/>
            <person name="Culley D."/>
            <person name="Crous P.W."/>
            <person name="Fauchery L."/>
            <person name="Girlanda M."/>
            <person name="Hayes R.D."/>
            <person name="Keri Z."/>
            <person name="LaButti K."/>
            <person name="Lipzen A."/>
            <person name="Lombard V."/>
            <person name="Magnuson J."/>
            <person name="Maillard F."/>
            <person name="Murat C."/>
            <person name="Nolan M."/>
            <person name="Ohm R.A."/>
            <person name="Pangilinan J."/>
            <person name="Pereira M.F."/>
            <person name="Perotto S."/>
            <person name="Peter M."/>
            <person name="Pfister S."/>
            <person name="Riley R."/>
            <person name="Sitrit Y."/>
            <person name="Stielow J.B."/>
            <person name="Szollosi G."/>
            <person name="Zifcakova L."/>
            <person name="Stursova M."/>
            <person name="Spatafora J.W."/>
            <person name="Tedersoo L."/>
            <person name="Vaario L.M."/>
            <person name="Yamada A."/>
            <person name="Yan M."/>
            <person name="Wang P."/>
            <person name="Xu J."/>
            <person name="Bruns T."/>
            <person name="Baldrian P."/>
            <person name="Vilgalys R."/>
            <person name="Dunand C."/>
            <person name="Henrissat B."/>
            <person name="Grigoriev I.V."/>
            <person name="Hibbett D."/>
            <person name="Nagy L.G."/>
            <person name="Martin F.M."/>
        </authorList>
    </citation>
    <scope>NUCLEOTIDE SEQUENCE</scope>
    <source>
        <strain evidence="2">UH-Tt-Lm1</strain>
    </source>
</reference>
<dbReference type="EMBL" id="WIUZ02000010">
    <property type="protein sequence ID" value="KAF9783197.1"/>
    <property type="molecule type" value="Genomic_DNA"/>
</dbReference>
<accession>A0A9P6L4Q5</accession>
<reference evidence="2" key="2">
    <citation type="submission" date="2020-11" db="EMBL/GenBank/DDBJ databases">
        <authorList>
            <consortium name="DOE Joint Genome Institute"/>
            <person name="Kuo A."/>
            <person name="Miyauchi S."/>
            <person name="Kiss E."/>
            <person name="Drula E."/>
            <person name="Kohler A."/>
            <person name="Sanchez-Garcia M."/>
            <person name="Andreopoulos B."/>
            <person name="Barry K.W."/>
            <person name="Bonito G."/>
            <person name="Buee M."/>
            <person name="Carver A."/>
            <person name="Chen C."/>
            <person name="Cichocki N."/>
            <person name="Clum A."/>
            <person name="Culley D."/>
            <person name="Crous P.W."/>
            <person name="Fauchery L."/>
            <person name="Girlanda M."/>
            <person name="Hayes R."/>
            <person name="Keri Z."/>
            <person name="Labutti K."/>
            <person name="Lipzen A."/>
            <person name="Lombard V."/>
            <person name="Magnuson J."/>
            <person name="Maillard F."/>
            <person name="Morin E."/>
            <person name="Murat C."/>
            <person name="Nolan M."/>
            <person name="Ohm R."/>
            <person name="Pangilinan J."/>
            <person name="Pereira M."/>
            <person name="Perotto S."/>
            <person name="Peter M."/>
            <person name="Riley R."/>
            <person name="Sitrit Y."/>
            <person name="Stielow B."/>
            <person name="Szollosi G."/>
            <person name="Zifcakova L."/>
            <person name="Stursova M."/>
            <person name="Spatafora J.W."/>
            <person name="Tedersoo L."/>
            <person name="Vaario L.-M."/>
            <person name="Yamada A."/>
            <person name="Yan M."/>
            <person name="Wang P."/>
            <person name="Xu J."/>
            <person name="Bruns T."/>
            <person name="Baldrian P."/>
            <person name="Vilgalys R."/>
            <person name="Henrissat B."/>
            <person name="Grigoriev I.V."/>
            <person name="Hibbett D."/>
            <person name="Nagy L.G."/>
            <person name="Martin F.M."/>
        </authorList>
    </citation>
    <scope>NUCLEOTIDE SEQUENCE</scope>
    <source>
        <strain evidence="2">UH-Tt-Lm1</strain>
    </source>
</reference>
<evidence type="ECO:0000313" key="2">
    <source>
        <dbReference type="EMBL" id="KAF9783197.1"/>
    </source>
</evidence>
<gene>
    <name evidence="2" type="ORF">BJ322DRAFT_140798</name>
</gene>
<feature type="domain" description="BTB" evidence="1">
    <location>
        <begin position="326"/>
        <end position="389"/>
    </location>
</feature>
<keyword evidence="3" id="KW-1185">Reference proteome</keyword>